<accession>A0ABV2APK9</accession>
<dbReference type="NCBIfam" id="TIGR00451">
    <property type="entry name" value="unchar_dom_2"/>
    <property type="match status" value="1"/>
</dbReference>
<dbReference type="InterPro" id="IPR015947">
    <property type="entry name" value="PUA-like_sf"/>
</dbReference>
<comment type="caution">
    <text evidence="2">The sequence shown here is derived from an EMBL/GenBank/DDBJ whole genome shotgun (WGS) entry which is preliminary data.</text>
</comment>
<dbReference type="InterPro" id="IPR048248">
    <property type="entry name" value="PUA_eIF2d-like"/>
</dbReference>
<dbReference type="InterPro" id="IPR016437">
    <property type="entry name" value="MCT-1/Tma20"/>
</dbReference>
<evidence type="ECO:0000313" key="3">
    <source>
        <dbReference type="Proteomes" id="UP001439008"/>
    </source>
</evidence>
<dbReference type="PANTHER" id="PTHR22798:SF0">
    <property type="entry name" value="MALIGNANT T-CELL-AMPLIFIED SEQUENCE 1"/>
    <property type="match status" value="1"/>
</dbReference>
<name>A0ABV2APK9_9EUKA</name>
<dbReference type="SUPFAM" id="SSF88697">
    <property type="entry name" value="PUA domain-like"/>
    <property type="match status" value="1"/>
</dbReference>
<protein>
    <submittedName>
        <fullName evidence="2">Malignant T-cell-amplified sequence 1</fullName>
    </submittedName>
</protein>
<evidence type="ECO:0000259" key="1">
    <source>
        <dbReference type="SMART" id="SM00359"/>
    </source>
</evidence>
<dbReference type="EMBL" id="JBDODL010001537">
    <property type="protein sequence ID" value="MES1921603.1"/>
    <property type="molecule type" value="Genomic_DNA"/>
</dbReference>
<sequence>MPALKVDEGAIKHVLRGSDIMTPGLTNEGGEIAVDLEENKYCVVNAEGKEHAAAVGMTLMSTEQMRKDGKGRAIKSLHHLGDSLWELDLSN</sequence>
<dbReference type="SMART" id="SM00359">
    <property type="entry name" value="PUA"/>
    <property type="match status" value="1"/>
</dbReference>
<feature type="domain" description="PUA" evidence="1">
    <location>
        <begin position="2"/>
        <end position="81"/>
    </location>
</feature>
<dbReference type="PROSITE" id="PS50890">
    <property type="entry name" value="PUA"/>
    <property type="match status" value="1"/>
</dbReference>
<proteinExistence type="predicted"/>
<gene>
    <name evidence="2" type="primary">MCTS1</name>
    <name evidence="2" type="ORF">MHBO_003133</name>
</gene>
<evidence type="ECO:0000313" key="2">
    <source>
        <dbReference type="EMBL" id="MES1921603.1"/>
    </source>
</evidence>
<dbReference type="PANTHER" id="PTHR22798">
    <property type="entry name" value="MCT-1 PROTEIN"/>
    <property type="match status" value="1"/>
</dbReference>
<dbReference type="InterPro" id="IPR002478">
    <property type="entry name" value="PUA"/>
</dbReference>
<dbReference type="Proteomes" id="UP001439008">
    <property type="component" value="Unassembled WGS sequence"/>
</dbReference>
<keyword evidence="3" id="KW-1185">Reference proteome</keyword>
<reference evidence="2 3" key="1">
    <citation type="journal article" date="2024" name="BMC Biol.">
        <title>Comparative genomics of Ascetosporea gives new insight into the evolutionary basis for animal parasitism in Rhizaria.</title>
        <authorList>
            <person name="Hiltunen Thoren M."/>
            <person name="Onut-Brannstrom I."/>
            <person name="Alfjorden A."/>
            <person name="Peckova H."/>
            <person name="Swords F."/>
            <person name="Hooper C."/>
            <person name="Holzer A.S."/>
            <person name="Bass D."/>
            <person name="Burki F."/>
        </authorList>
    </citation>
    <scope>NUCLEOTIDE SEQUENCE [LARGE SCALE GENOMIC DNA]</scope>
    <source>
        <strain evidence="2">20-A016</strain>
    </source>
</reference>
<organism evidence="2 3">
    <name type="scientific">Bonamia ostreae</name>
    <dbReference type="NCBI Taxonomy" id="126728"/>
    <lineage>
        <taxon>Eukaryota</taxon>
        <taxon>Sar</taxon>
        <taxon>Rhizaria</taxon>
        <taxon>Endomyxa</taxon>
        <taxon>Ascetosporea</taxon>
        <taxon>Haplosporida</taxon>
        <taxon>Bonamia</taxon>
    </lineage>
</organism>
<dbReference type="Pfam" id="PF26292">
    <property type="entry name" value="PUA_elF2D"/>
    <property type="match status" value="1"/>
</dbReference>
<dbReference type="InterPro" id="IPR004521">
    <property type="entry name" value="Uncharacterised_CHP00451"/>
</dbReference>
<dbReference type="Gene3D" id="3.10.400.20">
    <property type="match status" value="1"/>
</dbReference>